<evidence type="ECO:0000256" key="2">
    <source>
        <dbReference type="ARBA" id="ARBA00023125"/>
    </source>
</evidence>
<keyword evidence="1" id="KW-0805">Transcription regulation</keyword>
<dbReference type="PANTHER" id="PTHR30055">
    <property type="entry name" value="HTH-TYPE TRANSCRIPTIONAL REGULATOR RUTR"/>
    <property type="match status" value="1"/>
</dbReference>
<dbReference type="PANTHER" id="PTHR30055:SF234">
    <property type="entry name" value="HTH-TYPE TRANSCRIPTIONAL REGULATOR BETI"/>
    <property type="match status" value="1"/>
</dbReference>
<dbReference type="Gene3D" id="1.10.357.10">
    <property type="entry name" value="Tetracycline Repressor, domain 2"/>
    <property type="match status" value="2"/>
</dbReference>
<name>A0A1S1QPI2_9ACTN</name>
<feature type="compositionally biased region" description="Low complexity" evidence="5">
    <location>
        <begin position="117"/>
        <end position="147"/>
    </location>
</feature>
<protein>
    <submittedName>
        <fullName evidence="7">TetR family transcriptional regulator</fullName>
    </submittedName>
</protein>
<dbReference type="Pfam" id="PF17920">
    <property type="entry name" value="TetR_C_16"/>
    <property type="match status" value="1"/>
</dbReference>
<dbReference type="GO" id="GO:0003700">
    <property type="term" value="F:DNA-binding transcription factor activity"/>
    <property type="evidence" value="ECO:0007669"/>
    <property type="project" value="TreeGrafter"/>
</dbReference>
<dbReference type="Pfam" id="PF00440">
    <property type="entry name" value="TetR_N"/>
    <property type="match status" value="1"/>
</dbReference>
<feature type="DNA-binding region" description="H-T-H motif" evidence="4">
    <location>
        <begin position="33"/>
        <end position="52"/>
    </location>
</feature>
<proteinExistence type="predicted"/>
<dbReference type="AlphaFoldDB" id="A0A1S1QPI2"/>
<dbReference type="InterPro" id="IPR036271">
    <property type="entry name" value="Tet_transcr_reg_TetR-rel_C_sf"/>
</dbReference>
<dbReference type="InterPro" id="IPR050109">
    <property type="entry name" value="HTH-type_TetR-like_transc_reg"/>
</dbReference>
<evidence type="ECO:0000256" key="1">
    <source>
        <dbReference type="ARBA" id="ARBA00023015"/>
    </source>
</evidence>
<keyword evidence="3" id="KW-0804">Transcription</keyword>
<dbReference type="InterPro" id="IPR001647">
    <property type="entry name" value="HTH_TetR"/>
</dbReference>
<feature type="region of interest" description="Disordered" evidence="5">
    <location>
        <begin position="72"/>
        <end position="147"/>
    </location>
</feature>
<organism evidence="7 8">
    <name type="scientific">Parafrankia colletiae</name>
    <dbReference type="NCBI Taxonomy" id="573497"/>
    <lineage>
        <taxon>Bacteria</taxon>
        <taxon>Bacillati</taxon>
        <taxon>Actinomycetota</taxon>
        <taxon>Actinomycetes</taxon>
        <taxon>Frankiales</taxon>
        <taxon>Frankiaceae</taxon>
        <taxon>Parafrankia</taxon>
    </lineage>
</organism>
<evidence type="ECO:0000313" key="7">
    <source>
        <dbReference type="EMBL" id="OHV35476.1"/>
    </source>
</evidence>
<accession>A0A1S1QPI2</accession>
<comment type="caution">
    <text evidence="7">The sequence shown here is derived from an EMBL/GenBank/DDBJ whole genome shotgun (WGS) entry which is preliminary data.</text>
</comment>
<dbReference type="SUPFAM" id="SSF46689">
    <property type="entry name" value="Homeodomain-like"/>
    <property type="match status" value="1"/>
</dbReference>
<sequence length="262" mass="26097">MNTTRRRDAARSRQALLAAAADLFAERGYAGTAIRSVGDRAGVDPALIARYFGGKEGLYQAVLAADPLIEQTVPASGGPHSGDENDGDPNHDGPNRGGAGSGGPTTDAAGSGGSAGDGQAEPPARSAAGAASAADRGPAAASETPADPAAAVRALVGRALDRWTASGVSAAAQNVFRREVDAAARAATRERLDTVRLPLGETAAAPDPELAAELAVALLFGVGVARDAGTLTRLAKASADDLREPLTAALLAALGITEPPQP</sequence>
<dbReference type="GO" id="GO:0000976">
    <property type="term" value="F:transcription cis-regulatory region binding"/>
    <property type="evidence" value="ECO:0007669"/>
    <property type="project" value="TreeGrafter"/>
</dbReference>
<keyword evidence="2 4" id="KW-0238">DNA-binding</keyword>
<dbReference type="Proteomes" id="UP000179627">
    <property type="component" value="Unassembled WGS sequence"/>
</dbReference>
<feature type="domain" description="HTH tetR-type" evidence="6">
    <location>
        <begin position="10"/>
        <end position="70"/>
    </location>
</feature>
<evidence type="ECO:0000256" key="3">
    <source>
        <dbReference type="ARBA" id="ARBA00023163"/>
    </source>
</evidence>
<dbReference type="EMBL" id="MBLM01000121">
    <property type="protein sequence ID" value="OHV35476.1"/>
    <property type="molecule type" value="Genomic_DNA"/>
</dbReference>
<gene>
    <name evidence="7" type="ORF">CC117_19820</name>
</gene>
<dbReference type="SUPFAM" id="SSF48498">
    <property type="entry name" value="Tetracyclin repressor-like, C-terminal domain"/>
    <property type="match status" value="1"/>
</dbReference>
<evidence type="ECO:0000256" key="5">
    <source>
        <dbReference type="SAM" id="MobiDB-lite"/>
    </source>
</evidence>
<dbReference type="RefSeq" id="WP_071085659.1">
    <property type="nucleotide sequence ID" value="NZ_MBLM01000121.1"/>
</dbReference>
<evidence type="ECO:0000259" key="6">
    <source>
        <dbReference type="PROSITE" id="PS50977"/>
    </source>
</evidence>
<dbReference type="InterPro" id="IPR009057">
    <property type="entry name" value="Homeodomain-like_sf"/>
</dbReference>
<keyword evidence="8" id="KW-1185">Reference proteome</keyword>
<dbReference type="PRINTS" id="PR00455">
    <property type="entry name" value="HTHTETR"/>
</dbReference>
<evidence type="ECO:0000313" key="8">
    <source>
        <dbReference type="Proteomes" id="UP000179627"/>
    </source>
</evidence>
<reference evidence="8" key="1">
    <citation type="submission" date="2016-07" db="EMBL/GenBank/DDBJ databases">
        <title>Sequence Frankia sp. strain CcI1.17.</title>
        <authorList>
            <person name="Ghodhbane-Gtari F."/>
            <person name="Swanson E."/>
            <person name="Gueddou A."/>
            <person name="Morris K."/>
            <person name="Hezbri K."/>
            <person name="Ktari A."/>
            <person name="Nouioui I."/>
            <person name="Abebe-Akele F."/>
            <person name="Simpson S."/>
            <person name="Thomas K."/>
            <person name="Gtari M."/>
            <person name="Tisa L.S."/>
            <person name="Hurst S."/>
        </authorList>
    </citation>
    <scope>NUCLEOTIDE SEQUENCE [LARGE SCALE GENOMIC DNA]</scope>
    <source>
        <strain evidence="8">Cc1.17</strain>
    </source>
</reference>
<evidence type="ECO:0000256" key="4">
    <source>
        <dbReference type="PROSITE-ProRule" id="PRU00335"/>
    </source>
</evidence>
<dbReference type="OrthoDB" id="3210235at2"/>
<dbReference type="InterPro" id="IPR041678">
    <property type="entry name" value="TetR_C_16"/>
</dbReference>
<dbReference type="PROSITE" id="PS50977">
    <property type="entry name" value="HTH_TETR_2"/>
    <property type="match status" value="1"/>
</dbReference>